<dbReference type="SUPFAM" id="SSF47384">
    <property type="entry name" value="Homodimeric domain of signal transducing histidine kinase"/>
    <property type="match status" value="1"/>
</dbReference>
<dbReference type="CDD" id="cd00082">
    <property type="entry name" value="HisKA"/>
    <property type="match status" value="1"/>
</dbReference>
<dbReference type="PROSITE" id="PS50885">
    <property type="entry name" value="HAMP"/>
    <property type="match status" value="1"/>
</dbReference>
<comment type="subcellular location">
    <subcellularLocation>
        <location evidence="2">Membrane</location>
    </subcellularLocation>
</comment>
<evidence type="ECO:0000259" key="14">
    <source>
        <dbReference type="PROSITE" id="PS50885"/>
    </source>
</evidence>
<dbReference type="PANTHER" id="PTHR45436:SF5">
    <property type="entry name" value="SENSOR HISTIDINE KINASE TRCS"/>
    <property type="match status" value="1"/>
</dbReference>
<dbReference type="InterPro" id="IPR003594">
    <property type="entry name" value="HATPase_dom"/>
</dbReference>
<evidence type="ECO:0000313" key="16">
    <source>
        <dbReference type="Proteomes" id="UP000603865"/>
    </source>
</evidence>
<dbReference type="Pfam" id="PF00512">
    <property type="entry name" value="HisKA"/>
    <property type="match status" value="1"/>
</dbReference>
<keyword evidence="7" id="KW-0418">Kinase</keyword>
<keyword evidence="8 12" id="KW-1133">Transmembrane helix</keyword>
<name>A0A918CMW1_9DEIO</name>
<dbReference type="Proteomes" id="UP000603865">
    <property type="component" value="Unassembled WGS sequence"/>
</dbReference>
<evidence type="ECO:0000256" key="9">
    <source>
        <dbReference type="ARBA" id="ARBA00023012"/>
    </source>
</evidence>
<evidence type="ECO:0000256" key="10">
    <source>
        <dbReference type="ARBA" id="ARBA00023136"/>
    </source>
</evidence>
<accession>A0A918CMW1</accession>
<sequence length="436" mass="46787">MNRRDGRWGHGFSELHHPERFLQKRREKLEKRRRRRTGLRARLTRMFALVAVLAVALSSVLTVGSIFRALSKAEISIGSVQLGSGQTGTSQTGQASSSGTPAPSGSPAATWRARFADPTFRAAGTALGGEIIRSATNAALLSALLAAIVAGIVTRQITRPLVRLTEGAQRLEAGERGVQVQVPPRADELQTLTLTFNALTIRLARQEAWRRGLMADIAHDLRTPLSVLRSEIEAMQDGLSTADEAGLARLHGEVLLLARLVSDLRTLSLAESGALSLHPVRLDVAGTLRAVAASHAGRAAAAGTELGLDAPRPLFIQADADRLTQIFNNLIDNALRYAAPTPPARSHLELSALQENGRAVLRVRDHGPGFQPGDLSRAFERFYRADASRTRHPQHGQSSGLGLAIARALVEAQGGSIEARNHPQGGAEFMLSFPLV</sequence>
<evidence type="ECO:0000256" key="7">
    <source>
        <dbReference type="ARBA" id="ARBA00022777"/>
    </source>
</evidence>
<dbReference type="InterPro" id="IPR003661">
    <property type="entry name" value="HisK_dim/P_dom"/>
</dbReference>
<evidence type="ECO:0000313" key="15">
    <source>
        <dbReference type="EMBL" id="GGR29572.1"/>
    </source>
</evidence>
<comment type="catalytic activity">
    <reaction evidence="1">
        <text>ATP + protein L-histidine = ADP + protein N-phospho-L-histidine.</text>
        <dbReference type="EC" id="2.7.13.3"/>
    </reaction>
</comment>
<evidence type="ECO:0000256" key="4">
    <source>
        <dbReference type="ARBA" id="ARBA00022553"/>
    </source>
</evidence>
<keyword evidence="6 12" id="KW-0812">Transmembrane</keyword>
<dbReference type="AlphaFoldDB" id="A0A918CMW1"/>
<dbReference type="Pfam" id="PF00672">
    <property type="entry name" value="HAMP"/>
    <property type="match status" value="1"/>
</dbReference>
<keyword evidence="10 12" id="KW-0472">Membrane</keyword>
<evidence type="ECO:0000256" key="1">
    <source>
        <dbReference type="ARBA" id="ARBA00000085"/>
    </source>
</evidence>
<feature type="domain" description="Histidine kinase" evidence="13">
    <location>
        <begin position="216"/>
        <end position="436"/>
    </location>
</feature>
<evidence type="ECO:0000259" key="13">
    <source>
        <dbReference type="PROSITE" id="PS50109"/>
    </source>
</evidence>
<dbReference type="Pfam" id="PF02518">
    <property type="entry name" value="HATPase_c"/>
    <property type="match status" value="1"/>
</dbReference>
<reference evidence="15" key="2">
    <citation type="submission" date="2020-09" db="EMBL/GenBank/DDBJ databases">
        <authorList>
            <person name="Sun Q."/>
            <person name="Ohkuma M."/>
        </authorList>
    </citation>
    <scope>NUCLEOTIDE SEQUENCE</scope>
    <source>
        <strain evidence="15">JCM 31311</strain>
    </source>
</reference>
<dbReference type="GO" id="GO:0000155">
    <property type="term" value="F:phosphorelay sensor kinase activity"/>
    <property type="evidence" value="ECO:0007669"/>
    <property type="project" value="InterPro"/>
</dbReference>
<dbReference type="RefSeq" id="WP_189092823.1">
    <property type="nucleotide sequence ID" value="NZ_BMQL01000047.1"/>
</dbReference>
<gene>
    <name evidence="15" type="ORF">GCM10008957_45640</name>
</gene>
<dbReference type="SMART" id="SM00387">
    <property type="entry name" value="HATPase_c"/>
    <property type="match status" value="1"/>
</dbReference>
<keyword evidence="5" id="KW-0808">Transferase</keyword>
<dbReference type="PANTHER" id="PTHR45436">
    <property type="entry name" value="SENSOR HISTIDINE KINASE YKOH"/>
    <property type="match status" value="1"/>
</dbReference>
<dbReference type="SMART" id="SM00388">
    <property type="entry name" value="HisKA"/>
    <property type="match status" value="1"/>
</dbReference>
<dbReference type="InterPro" id="IPR004358">
    <property type="entry name" value="Sig_transdc_His_kin-like_C"/>
</dbReference>
<dbReference type="InterPro" id="IPR036890">
    <property type="entry name" value="HATPase_C_sf"/>
</dbReference>
<dbReference type="EC" id="2.7.13.3" evidence="3"/>
<dbReference type="SUPFAM" id="SSF158472">
    <property type="entry name" value="HAMP domain-like"/>
    <property type="match status" value="1"/>
</dbReference>
<feature type="region of interest" description="Disordered" evidence="11">
    <location>
        <begin position="82"/>
        <end position="109"/>
    </location>
</feature>
<keyword evidence="9" id="KW-0902">Two-component regulatory system</keyword>
<keyword evidence="16" id="KW-1185">Reference proteome</keyword>
<proteinExistence type="predicted"/>
<dbReference type="SMART" id="SM00304">
    <property type="entry name" value="HAMP"/>
    <property type="match status" value="1"/>
</dbReference>
<evidence type="ECO:0000256" key="2">
    <source>
        <dbReference type="ARBA" id="ARBA00004370"/>
    </source>
</evidence>
<dbReference type="CDD" id="cd06225">
    <property type="entry name" value="HAMP"/>
    <property type="match status" value="1"/>
</dbReference>
<dbReference type="InterPro" id="IPR050428">
    <property type="entry name" value="TCS_sensor_his_kinase"/>
</dbReference>
<dbReference type="Gene3D" id="1.10.287.130">
    <property type="match status" value="1"/>
</dbReference>
<dbReference type="Gene3D" id="6.10.340.10">
    <property type="match status" value="1"/>
</dbReference>
<evidence type="ECO:0000256" key="12">
    <source>
        <dbReference type="SAM" id="Phobius"/>
    </source>
</evidence>
<dbReference type="InterPro" id="IPR005467">
    <property type="entry name" value="His_kinase_dom"/>
</dbReference>
<feature type="transmembrane region" description="Helical" evidence="12">
    <location>
        <begin position="43"/>
        <end position="67"/>
    </location>
</feature>
<dbReference type="EMBL" id="BMQL01000047">
    <property type="protein sequence ID" value="GGR29572.1"/>
    <property type="molecule type" value="Genomic_DNA"/>
</dbReference>
<dbReference type="SUPFAM" id="SSF55874">
    <property type="entry name" value="ATPase domain of HSP90 chaperone/DNA topoisomerase II/histidine kinase"/>
    <property type="match status" value="1"/>
</dbReference>
<evidence type="ECO:0000256" key="3">
    <source>
        <dbReference type="ARBA" id="ARBA00012438"/>
    </source>
</evidence>
<feature type="domain" description="HAMP" evidence="14">
    <location>
        <begin position="155"/>
        <end position="208"/>
    </location>
</feature>
<evidence type="ECO:0000256" key="8">
    <source>
        <dbReference type="ARBA" id="ARBA00022989"/>
    </source>
</evidence>
<dbReference type="CDD" id="cd00075">
    <property type="entry name" value="HATPase"/>
    <property type="match status" value="1"/>
</dbReference>
<dbReference type="GO" id="GO:0005886">
    <property type="term" value="C:plasma membrane"/>
    <property type="evidence" value="ECO:0007669"/>
    <property type="project" value="TreeGrafter"/>
</dbReference>
<comment type="caution">
    <text evidence="15">The sequence shown here is derived from an EMBL/GenBank/DDBJ whole genome shotgun (WGS) entry which is preliminary data.</text>
</comment>
<protein>
    <recommendedName>
        <fullName evidence="3">histidine kinase</fullName>
        <ecNumber evidence="3">2.7.13.3</ecNumber>
    </recommendedName>
</protein>
<keyword evidence="4" id="KW-0597">Phosphoprotein</keyword>
<dbReference type="InterPro" id="IPR036097">
    <property type="entry name" value="HisK_dim/P_sf"/>
</dbReference>
<dbReference type="InterPro" id="IPR003660">
    <property type="entry name" value="HAMP_dom"/>
</dbReference>
<evidence type="ECO:0000256" key="11">
    <source>
        <dbReference type="SAM" id="MobiDB-lite"/>
    </source>
</evidence>
<organism evidence="15 16">
    <name type="scientific">Deinococcus ruber</name>
    <dbReference type="NCBI Taxonomy" id="1848197"/>
    <lineage>
        <taxon>Bacteria</taxon>
        <taxon>Thermotogati</taxon>
        <taxon>Deinococcota</taxon>
        <taxon>Deinococci</taxon>
        <taxon>Deinococcales</taxon>
        <taxon>Deinococcaceae</taxon>
        <taxon>Deinococcus</taxon>
    </lineage>
</organism>
<dbReference type="Gene3D" id="3.30.565.10">
    <property type="entry name" value="Histidine kinase-like ATPase, C-terminal domain"/>
    <property type="match status" value="1"/>
</dbReference>
<dbReference type="PRINTS" id="PR00344">
    <property type="entry name" value="BCTRLSENSOR"/>
</dbReference>
<evidence type="ECO:0000256" key="5">
    <source>
        <dbReference type="ARBA" id="ARBA00022679"/>
    </source>
</evidence>
<dbReference type="PROSITE" id="PS50109">
    <property type="entry name" value="HIS_KIN"/>
    <property type="match status" value="1"/>
</dbReference>
<evidence type="ECO:0000256" key="6">
    <source>
        <dbReference type="ARBA" id="ARBA00022692"/>
    </source>
</evidence>
<reference evidence="15" key="1">
    <citation type="journal article" date="2014" name="Int. J. Syst. Evol. Microbiol.">
        <title>Complete genome sequence of Corynebacterium casei LMG S-19264T (=DSM 44701T), isolated from a smear-ripened cheese.</title>
        <authorList>
            <consortium name="US DOE Joint Genome Institute (JGI-PGF)"/>
            <person name="Walter F."/>
            <person name="Albersmeier A."/>
            <person name="Kalinowski J."/>
            <person name="Ruckert C."/>
        </authorList>
    </citation>
    <scope>NUCLEOTIDE SEQUENCE</scope>
    <source>
        <strain evidence="15">JCM 31311</strain>
    </source>
</reference>